<dbReference type="PANTHER" id="PTHR42718:SF9">
    <property type="entry name" value="MAJOR FACILITATOR SUPERFAMILY MULTIDRUG TRANSPORTER MFSC"/>
    <property type="match status" value="1"/>
</dbReference>
<dbReference type="RefSeq" id="WP_158027962.1">
    <property type="nucleotide sequence ID" value="NZ_BMHG01000001.1"/>
</dbReference>
<comment type="subcellular location">
    <subcellularLocation>
        <location evidence="1">Cell membrane</location>
        <topology evidence="1">Multi-pass membrane protein</topology>
    </subcellularLocation>
</comment>
<dbReference type="Pfam" id="PF07690">
    <property type="entry name" value="MFS_1"/>
    <property type="match status" value="1"/>
</dbReference>
<keyword evidence="5 6" id="KW-0472">Membrane</keyword>
<feature type="transmembrane region" description="Helical" evidence="6">
    <location>
        <begin position="447"/>
        <end position="467"/>
    </location>
</feature>
<keyword evidence="4 6" id="KW-1133">Transmembrane helix</keyword>
<evidence type="ECO:0000256" key="2">
    <source>
        <dbReference type="ARBA" id="ARBA00022448"/>
    </source>
</evidence>
<evidence type="ECO:0000256" key="6">
    <source>
        <dbReference type="SAM" id="Phobius"/>
    </source>
</evidence>
<feature type="transmembrane region" description="Helical" evidence="6">
    <location>
        <begin position="116"/>
        <end position="134"/>
    </location>
</feature>
<dbReference type="InterPro" id="IPR036259">
    <property type="entry name" value="MFS_trans_sf"/>
</dbReference>
<feature type="transmembrane region" description="Helical" evidence="6">
    <location>
        <begin position="206"/>
        <end position="225"/>
    </location>
</feature>
<dbReference type="AlphaFoldDB" id="A0A6H9WEP0"/>
<feature type="transmembrane region" description="Helical" evidence="6">
    <location>
        <begin position="277"/>
        <end position="299"/>
    </location>
</feature>
<evidence type="ECO:0000256" key="3">
    <source>
        <dbReference type="ARBA" id="ARBA00022692"/>
    </source>
</evidence>
<dbReference type="PROSITE" id="PS50850">
    <property type="entry name" value="MFS"/>
    <property type="match status" value="1"/>
</dbReference>
<dbReference type="EMBL" id="WBJY01000001">
    <property type="protein sequence ID" value="KAB1649372.1"/>
    <property type="molecule type" value="Genomic_DNA"/>
</dbReference>
<dbReference type="Gene3D" id="1.20.1720.10">
    <property type="entry name" value="Multidrug resistance protein D"/>
    <property type="match status" value="1"/>
</dbReference>
<dbReference type="Gene3D" id="1.20.1250.20">
    <property type="entry name" value="MFS general substrate transporter like domains"/>
    <property type="match status" value="1"/>
</dbReference>
<evidence type="ECO:0000256" key="1">
    <source>
        <dbReference type="ARBA" id="ARBA00004651"/>
    </source>
</evidence>
<feature type="transmembrane region" description="Helical" evidence="6">
    <location>
        <begin position="414"/>
        <end position="435"/>
    </location>
</feature>
<feature type="transmembrane region" description="Helical" evidence="6">
    <location>
        <begin position="58"/>
        <end position="78"/>
    </location>
</feature>
<feature type="transmembrane region" description="Helical" evidence="6">
    <location>
        <begin position="22"/>
        <end position="46"/>
    </location>
</feature>
<keyword evidence="3 6" id="KW-0812">Transmembrane</keyword>
<feature type="transmembrane region" description="Helical" evidence="6">
    <location>
        <begin position="305"/>
        <end position="325"/>
    </location>
</feature>
<keyword evidence="2" id="KW-0813">Transport</keyword>
<evidence type="ECO:0000259" key="7">
    <source>
        <dbReference type="PROSITE" id="PS50850"/>
    </source>
</evidence>
<proteinExistence type="predicted"/>
<evidence type="ECO:0000256" key="4">
    <source>
        <dbReference type="ARBA" id="ARBA00022989"/>
    </source>
</evidence>
<feature type="transmembrane region" description="Helical" evidence="6">
    <location>
        <begin position="346"/>
        <end position="367"/>
    </location>
</feature>
<name>A0A6H9WEP0_9MICO</name>
<evidence type="ECO:0000313" key="8">
    <source>
        <dbReference type="EMBL" id="KAB1649372.1"/>
    </source>
</evidence>
<dbReference type="InterPro" id="IPR020846">
    <property type="entry name" value="MFS_dom"/>
</dbReference>
<feature type="transmembrane region" description="Helical" evidence="6">
    <location>
        <begin position="237"/>
        <end position="256"/>
    </location>
</feature>
<organism evidence="8 9">
    <name type="scientific">Pseudoclavibacter endophyticus</name>
    <dbReference type="NCBI Taxonomy" id="1778590"/>
    <lineage>
        <taxon>Bacteria</taxon>
        <taxon>Bacillati</taxon>
        <taxon>Actinomycetota</taxon>
        <taxon>Actinomycetes</taxon>
        <taxon>Micrococcales</taxon>
        <taxon>Microbacteriaceae</taxon>
        <taxon>Pseudoclavibacter</taxon>
    </lineage>
</organism>
<feature type="domain" description="Major facilitator superfamily (MFS) profile" evidence="7">
    <location>
        <begin position="21"/>
        <end position="470"/>
    </location>
</feature>
<evidence type="ECO:0000313" key="9">
    <source>
        <dbReference type="Proteomes" id="UP000431744"/>
    </source>
</evidence>
<evidence type="ECO:0000256" key="5">
    <source>
        <dbReference type="ARBA" id="ARBA00023136"/>
    </source>
</evidence>
<dbReference type="GO" id="GO:0022857">
    <property type="term" value="F:transmembrane transporter activity"/>
    <property type="evidence" value="ECO:0007669"/>
    <property type="project" value="InterPro"/>
</dbReference>
<comment type="caution">
    <text evidence="8">The sequence shown here is derived from an EMBL/GenBank/DDBJ whole genome shotgun (WGS) entry which is preliminary data.</text>
</comment>
<dbReference type="Proteomes" id="UP000431744">
    <property type="component" value="Unassembled WGS sequence"/>
</dbReference>
<dbReference type="GO" id="GO:0005886">
    <property type="term" value="C:plasma membrane"/>
    <property type="evidence" value="ECO:0007669"/>
    <property type="project" value="UniProtKB-SubCell"/>
</dbReference>
<dbReference type="OrthoDB" id="7375466at2"/>
<accession>A0A6H9WEP0</accession>
<gene>
    <name evidence="8" type="ORF">F8O04_03640</name>
</gene>
<sequence>MTGDSSSAWRGAGWFTPKRASVAVYMLCMFLNLLDTSSINVALVAIGRSFEVPASHTSVINLGYLVTVAVLIPMSGWLGERYGTIRVIQFSLAVFVCGAVVSATAQDLTWLTAGRVVQGIGGGGLAPLAMGLLYRNFPRTERLRIGVLTSIPIAFAPALGPVVGGMFVEFFNWRGIFLLNLPMCLLAMVIAWRFAREPDERQERRIDLAGAAMTIVGFGGLAYALNSLSRGDASAMTLGTLGGSALVIAALVALELRLGERAFLDVSLLRSPVYARCVLILALSFLAFQGFSFALPLLLQTQLGLAALAAGIVTTCQAAGPVIGGRIGQRLLMRVGANAMFCGSQLAMVVCLAGVVAGFAGGMVWLVAVATAVYGAGGFVSTLTSQTVGFSSIPQRNLGDASSLLQSTRQLSGVAGIAAAAGMMAAVGASSQTAAGAASPGNATSTALAVFGALAAAHLAAAIFARFTRLLPVPGRDD</sequence>
<reference evidence="8 9" key="1">
    <citation type="submission" date="2019-09" db="EMBL/GenBank/DDBJ databases">
        <title>Phylogeny of genus Pseudoclavibacter and closely related genus.</title>
        <authorList>
            <person name="Li Y."/>
        </authorList>
    </citation>
    <scope>NUCLEOTIDE SEQUENCE [LARGE SCALE GENOMIC DNA]</scope>
    <source>
        <strain evidence="8 9">EGI 60007</strain>
    </source>
</reference>
<feature type="transmembrane region" description="Helical" evidence="6">
    <location>
        <begin position="373"/>
        <end position="393"/>
    </location>
</feature>
<dbReference type="PRINTS" id="PR01036">
    <property type="entry name" value="TCRTETB"/>
</dbReference>
<dbReference type="PANTHER" id="PTHR42718">
    <property type="entry name" value="MAJOR FACILITATOR SUPERFAMILY MULTIDRUG TRANSPORTER MFSC"/>
    <property type="match status" value="1"/>
</dbReference>
<feature type="transmembrane region" description="Helical" evidence="6">
    <location>
        <begin position="173"/>
        <end position="194"/>
    </location>
</feature>
<dbReference type="SUPFAM" id="SSF103473">
    <property type="entry name" value="MFS general substrate transporter"/>
    <property type="match status" value="1"/>
</dbReference>
<protein>
    <submittedName>
        <fullName evidence="8">Multidrug efflux MFS transporter</fullName>
    </submittedName>
</protein>
<feature type="transmembrane region" description="Helical" evidence="6">
    <location>
        <begin position="90"/>
        <end position="110"/>
    </location>
</feature>
<feature type="transmembrane region" description="Helical" evidence="6">
    <location>
        <begin position="146"/>
        <end position="167"/>
    </location>
</feature>
<dbReference type="InterPro" id="IPR011701">
    <property type="entry name" value="MFS"/>
</dbReference>
<keyword evidence="9" id="KW-1185">Reference proteome</keyword>